<proteinExistence type="predicted"/>
<sequence>MKAFVLVTMLAALAGCGVDGPPTPPKGGPAVPVTGVTVSGEVSAGVVGQL</sequence>
<dbReference type="GO" id="GO:0016829">
    <property type="term" value="F:lyase activity"/>
    <property type="evidence" value="ECO:0007669"/>
    <property type="project" value="UniProtKB-KW"/>
</dbReference>
<dbReference type="AlphaFoldDB" id="A0A3S3MCV2"/>
<keyword evidence="1" id="KW-0456">Lyase</keyword>
<evidence type="ECO:0000313" key="2">
    <source>
        <dbReference type="Proteomes" id="UP000288071"/>
    </source>
</evidence>
<dbReference type="PROSITE" id="PS51257">
    <property type="entry name" value="PROKAR_LIPOPROTEIN"/>
    <property type="match status" value="1"/>
</dbReference>
<reference evidence="2" key="1">
    <citation type="submission" date="2019-01" db="EMBL/GenBank/DDBJ databases">
        <title>Sinorhodobacter populi sp. nov. isolated from the symptomatic bark tissue of Populus euramericana canker.</title>
        <authorList>
            <person name="Li Y."/>
        </authorList>
    </citation>
    <scope>NUCLEOTIDE SEQUENCE [LARGE SCALE GENOMIC DNA]</scope>
    <source>
        <strain evidence="2">CGMCC 1.12963</strain>
    </source>
</reference>
<reference evidence="1 2" key="2">
    <citation type="submission" date="2019-01" db="EMBL/GenBank/DDBJ databases">
        <title>Sinorhodobacter populi sp. nov. isolated from the symptomatic bark tissue of Populus euramericana canker.</title>
        <authorList>
            <person name="Xu G."/>
        </authorList>
    </citation>
    <scope>NUCLEOTIDE SEQUENCE [LARGE SCALE GENOMIC DNA]</scope>
    <source>
        <strain evidence="1 2">CGMCC 1.12963</strain>
    </source>
</reference>
<dbReference type="Proteomes" id="UP000288071">
    <property type="component" value="Unassembled WGS sequence"/>
</dbReference>
<accession>A0A3S3MCV2</accession>
<name>A0A3S3MCV2_9RHOB</name>
<gene>
    <name evidence="1" type="ORF">EOW66_02460</name>
</gene>
<keyword evidence="2" id="KW-1185">Reference proteome</keyword>
<comment type="caution">
    <text evidence="1">The sequence shown here is derived from an EMBL/GenBank/DDBJ whole genome shotgun (WGS) entry which is preliminary data.</text>
</comment>
<protein>
    <submittedName>
        <fullName evidence="1">Argininosuccinate lyase</fullName>
    </submittedName>
</protein>
<evidence type="ECO:0000313" key="1">
    <source>
        <dbReference type="EMBL" id="RWR54944.1"/>
    </source>
</evidence>
<dbReference type="RefSeq" id="WP_128154538.1">
    <property type="nucleotide sequence ID" value="NZ_JBHSOM010000007.1"/>
</dbReference>
<organism evidence="1 2">
    <name type="scientific">Paenirhodobacter huangdaonensis</name>
    <dbReference type="NCBI Taxonomy" id="2501515"/>
    <lineage>
        <taxon>Bacteria</taxon>
        <taxon>Pseudomonadati</taxon>
        <taxon>Pseudomonadota</taxon>
        <taxon>Alphaproteobacteria</taxon>
        <taxon>Rhodobacterales</taxon>
        <taxon>Rhodobacter group</taxon>
        <taxon>Paenirhodobacter</taxon>
    </lineage>
</organism>
<dbReference type="EMBL" id="SAVA01000001">
    <property type="protein sequence ID" value="RWR54944.1"/>
    <property type="molecule type" value="Genomic_DNA"/>
</dbReference>